<accession>G4TJS5</accession>
<protein>
    <submittedName>
        <fullName evidence="1">Uncharacterized protein</fullName>
    </submittedName>
</protein>
<dbReference type="AlphaFoldDB" id="G4TJS5"/>
<sequence length="232" mass="25890">MSNGDRVTKKKLIFKTKDDALKKPVSLVLTFWDAADAKKNKNQKAVAWRVVRFPTSKSAAARLTYRNQYCFIHPQVNSGNYIYPSVHNFLNIGEQTSLVEDPQSGDITFTGNTPGEKGVVRIDNKTRTIQDIAIGMGSNTEKEPSIIAWYTNVAVDQMVSFTPLSKLYCYVVDAYDRGLFMGDIGTKPAQIIDLPTLPPETIWYLTVNGTTGQYTLTSEEPDDDRGGDIDHQ</sequence>
<dbReference type="EMBL" id="CAFZ01000125">
    <property type="protein sequence ID" value="CCA71567.1"/>
    <property type="molecule type" value="Genomic_DNA"/>
</dbReference>
<evidence type="ECO:0000313" key="1">
    <source>
        <dbReference type="EMBL" id="CCA71567.1"/>
    </source>
</evidence>
<organism evidence="1 2">
    <name type="scientific">Serendipita indica (strain DSM 11827)</name>
    <name type="common">Root endophyte fungus</name>
    <name type="synonym">Piriformospora indica</name>
    <dbReference type="NCBI Taxonomy" id="1109443"/>
    <lineage>
        <taxon>Eukaryota</taxon>
        <taxon>Fungi</taxon>
        <taxon>Dikarya</taxon>
        <taxon>Basidiomycota</taxon>
        <taxon>Agaricomycotina</taxon>
        <taxon>Agaricomycetes</taxon>
        <taxon>Sebacinales</taxon>
        <taxon>Serendipitaceae</taxon>
        <taxon>Serendipita</taxon>
    </lineage>
</organism>
<evidence type="ECO:0000313" key="2">
    <source>
        <dbReference type="Proteomes" id="UP000007148"/>
    </source>
</evidence>
<dbReference type="HOGENOM" id="CLU_1195280_0_0_1"/>
<dbReference type="OrthoDB" id="3165318at2759"/>
<keyword evidence="2" id="KW-1185">Reference proteome</keyword>
<comment type="caution">
    <text evidence="1">The sequence shown here is derived from an EMBL/GenBank/DDBJ whole genome shotgun (WGS) entry which is preliminary data.</text>
</comment>
<gene>
    <name evidence="1" type="ORF">PIIN_05504</name>
</gene>
<proteinExistence type="predicted"/>
<dbReference type="Proteomes" id="UP000007148">
    <property type="component" value="Unassembled WGS sequence"/>
</dbReference>
<name>G4TJS5_SERID</name>
<dbReference type="InParanoid" id="G4TJS5"/>
<reference evidence="1 2" key="1">
    <citation type="journal article" date="2011" name="PLoS Pathog.">
        <title>Endophytic Life Strategies Decoded by Genome and Transcriptome Analyses of the Mutualistic Root Symbiont Piriformospora indica.</title>
        <authorList>
            <person name="Zuccaro A."/>
            <person name="Lahrmann U."/>
            <person name="Guldener U."/>
            <person name="Langen G."/>
            <person name="Pfiffi S."/>
            <person name="Biedenkopf D."/>
            <person name="Wong P."/>
            <person name="Samans B."/>
            <person name="Grimm C."/>
            <person name="Basiewicz M."/>
            <person name="Murat C."/>
            <person name="Martin F."/>
            <person name="Kogel K.H."/>
        </authorList>
    </citation>
    <scope>NUCLEOTIDE SEQUENCE [LARGE SCALE GENOMIC DNA]</scope>
    <source>
        <strain evidence="1 2">DSM 11827</strain>
    </source>
</reference>